<evidence type="ECO:0000256" key="2">
    <source>
        <dbReference type="ARBA" id="ARBA00021483"/>
    </source>
</evidence>
<dbReference type="GO" id="GO:0006935">
    <property type="term" value="P:chemotaxis"/>
    <property type="evidence" value="ECO:0007669"/>
    <property type="project" value="InterPro"/>
</dbReference>
<feature type="region of interest" description="Disordered" evidence="4">
    <location>
        <begin position="21"/>
        <end position="84"/>
    </location>
</feature>
<dbReference type="PANTHER" id="PTHR22617:SF45">
    <property type="entry name" value="CHEMOTAXIS PROTEIN CHEW"/>
    <property type="match status" value="1"/>
</dbReference>
<gene>
    <name evidence="6" type="ORF">SAMN02745674_02516</name>
</gene>
<dbReference type="OrthoDB" id="9790406at2"/>
<feature type="domain" description="CheW-like" evidence="5">
    <location>
        <begin position="84"/>
        <end position="217"/>
    </location>
</feature>
<dbReference type="InterPro" id="IPR002545">
    <property type="entry name" value="CheW-lke_dom"/>
</dbReference>
<comment type="subcellular location">
    <subcellularLocation>
        <location evidence="1">Cytoplasm</location>
    </subcellularLocation>
</comment>
<organism evidence="6 7">
    <name type="scientific">Lysobacter spongiicola DSM 21749</name>
    <dbReference type="NCBI Taxonomy" id="1122188"/>
    <lineage>
        <taxon>Bacteria</taxon>
        <taxon>Pseudomonadati</taxon>
        <taxon>Pseudomonadota</taxon>
        <taxon>Gammaproteobacteria</taxon>
        <taxon>Lysobacterales</taxon>
        <taxon>Lysobacteraceae</taxon>
        <taxon>Novilysobacter</taxon>
    </lineage>
</organism>
<sequence length="217" mass="22958">MSAHAVDAYLDELLAPVEEAATQEARLHSAPSAVPAPAPAPAPVTEPAPEVPMPAATAQPAPTPKAVPKAREHEDAATPPAPTGSRWLRAILGPDRYAFELLRVQEVVRMAPIIAMRGASAAMLGVMNLRGRIVPVLDLALWLGTGRVEPDEQARIIVVERNDELIGVLVSGVDDVVTLAREHIEPPLRGTEGGSMLGVARVGRLPTVLLDTAQLFE</sequence>
<dbReference type="EMBL" id="FUXP01000012">
    <property type="protein sequence ID" value="SKA22050.1"/>
    <property type="molecule type" value="Genomic_DNA"/>
</dbReference>
<evidence type="ECO:0000313" key="6">
    <source>
        <dbReference type="EMBL" id="SKA22050.1"/>
    </source>
</evidence>
<feature type="compositionally biased region" description="Low complexity" evidence="4">
    <location>
        <begin position="53"/>
        <end position="67"/>
    </location>
</feature>
<feature type="compositionally biased region" description="Pro residues" evidence="4">
    <location>
        <begin position="34"/>
        <end position="52"/>
    </location>
</feature>
<dbReference type="Gene3D" id="2.40.50.180">
    <property type="entry name" value="CheA-289, Domain 4"/>
    <property type="match status" value="1"/>
</dbReference>
<accession>A0A1T4S166</accession>
<dbReference type="InterPro" id="IPR039315">
    <property type="entry name" value="CheW"/>
</dbReference>
<proteinExistence type="predicted"/>
<dbReference type="Proteomes" id="UP000190061">
    <property type="component" value="Unassembled WGS sequence"/>
</dbReference>
<evidence type="ECO:0000256" key="4">
    <source>
        <dbReference type="SAM" id="MobiDB-lite"/>
    </source>
</evidence>
<dbReference type="SUPFAM" id="SSF50341">
    <property type="entry name" value="CheW-like"/>
    <property type="match status" value="1"/>
</dbReference>
<evidence type="ECO:0000313" key="7">
    <source>
        <dbReference type="Proteomes" id="UP000190061"/>
    </source>
</evidence>
<name>A0A1T4S166_9GAMM</name>
<dbReference type="PANTHER" id="PTHR22617">
    <property type="entry name" value="CHEMOTAXIS SENSOR HISTIDINE KINASE-RELATED"/>
    <property type="match status" value="1"/>
</dbReference>
<dbReference type="PROSITE" id="PS50851">
    <property type="entry name" value="CHEW"/>
    <property type="match status" value="1"/>
</dbReference>
<evidence type="ECO:0000256" key="1">
    <source>
        <dbReference type="ARBA" id="ARBA00004496"/>
    </source>
</evidence>
<dbReference type="Gene3D" id="2.30.30.40">
    <property type="entry name" value="SH3 Domains"/>
    <property type="match status" value="1"/>
</dbReference>
<dbReference type="AlphaFoldDB" id="A0A1T4S166"/>
<keyword evidence="7" id="KW-1185">Reference proteome</keyword>
<dbReference type="GO" id="GO:0007165">
    <property type="term" value="P:signal transduction"/>
    <property type="evidence" value="ECO:0007669"/>
    <property type="project" value="InterPro"/>
</dbReference>
<dbReference type="InterPro" id="IPR036061">
    <property type="entry name" value="CheW-like_dom_sf"/>
</dbReference>
<dbReference type="STRING" id="1122188.SAMN02745674_02516"/>
<evidence type="ECO:0000256" key="3">
    <source>
        <dbReference type="ARBA" id="ARBA00022490"/>
    </source>
</evidence>
<reference evidence="6 7" key="1">
    <citation type="submission" date="2017-02" db="EMBL/GenBank/DDBJ databases">
        <authorList>
            <person name="Peterson S.W."/>
        </authorList>
    </citation>
    <scope>NUCLEOTIDE SEQUENCE [LARGE SCALE GENOMIC DNA]</scope>
    <source>
        <strain evidence="6 7">DSM 21749</strain>
    </source>
</reference>
<dbReference type="Pfam" id="PF01584">
    <property type="entry name" value="CheW"/>
    <property type="match status" value="1"/>
</dbReference>
<dbReference type="RefSeq" id="WP_078759053.1">
    <property type="nucleotide sequence ID" value="NZ_FUXP01000012.1"/>
</dbReference>
<evidence type="ECO:0000259" key="5">
    <source>
        <dbReference type="PROSITE" id="PS50851"/>
    </source>
</evidence>
<keyword evidence="3" id="KW-0963">Cytoplasm</keyword>
<dbReference type="GO" id="GO:0005829">
    <property type="term" value="C:cytosol"/>
    <property type="evidence" value="ECO:0007669"/>
    <property type="project" value="TreeGrafter"/>
</dbReference>
<protein>
    <recommendedName>
        <fullName evidence="2">Chemotaxis protein CheW</fullName>
    </recommendedName>
</protein>
<dbReference type="SMART" id="SM00260">
    <property type="entry name" value="CheW"/>
    <property type="match status" value="1"/>
</dbReference>